<proteinExistence type="predicted"/>
<evidence type="ECO:0000313" key="2">
    <source>
        <dbReference type="Proteomes" id="UP000827872"/>
    </source>
</evidence>
<name>A0ACB8FEW8_9SAUR</name>
<evidence type="ECO:0000313" key="1">
    <source>
        <dbReference type="EMBL" id="KAH8003826.1"/>
    </source>
</evidence>
<keyword evidence="2" id="KW-1185">Reference proteome</keyword>
<organism evidence="1 2">
    <name type="scientific">Sphaerodactylus townsendi</name>
    <dbReference type="NCBI Taxonomy" id="933632"/>
    <lineage>
        <taxon>Eukaryota</taxon>
        <taxon>Metazoa</taxon>
        <taxon>Chordata</taxon>
        <taxon>Craniata</taxon>
        <taxon>Vertebrata</taxon>
        <taxon>Euteleostomi</taxon>
        <taxon>Lepidosauria</taxon>
        <taxon>Squamata</taxon>
        <taxon>Bifurcata</taxon>
        <taxon>Gekkota</taxon>
        <taxon>Sphaerodactylidae</taxon>
        <taxon>Sphaerodactylus</taxon>
    </lineage>
</organism>
<gene>
    <name evidence="1" type="ORF">K3G42_024474</name>
</gene>
<comment type="caution">
    <text evidence="1">The sequence shown here is derived from an EMBL/GenBank/DDBJ whole genome shotgun (WGS) entry which is preliminary data.</text>
</comment>
<protein>
    <submittedName>
        <fullName evidence="1">Uncharacterized protein</fullName>
    </submittedName>
</protein>
<dbReference type="Proteomes" id="UP000827872">
    <property type="component" value="Linkage Group LG09"/>
</dbReference>
<dbReference type="EMBL" id="CM037622">
    <property type="protein sequence ID" value="KAH8003826.1"/>
    <property type="molecule type" value="Genomic_DNA"/>
</dbReference>
<sequence length="741" mass="82946">MAVVIRLQGLPVVAGSADIRRFFSGLNIPDGGVHIIGGEKGEAFIIFATDEDARQGMSFSGRFIKDSRIELFLSSKTEMQNIIKVSRKRFDHGGRETVTGSRRAGSSNSGVGNLSNLVAAIKKGIGKSSYGSLNEMEDDIHSDGSQNSDTEVSKSTSNQAKKESFNSDNVYVFLRGMPYSASEDDVINFFSGLQVEGVILLKAKDGRPDGNGVVKFATSSDAMKGVQRNREYMGTRFIEVCPASKGTWLKYSRRGVENADHSFNRFAQLNMERSSSRERGPRRESCYTSSRKLSRSRSPPTRFLVHSRSRSPPRTFLSHSLSKSPRRFLSRSRSRSPVRRAAARSRSGSLQRTTAARSRSPLSHSTLTQSSNSNEFYIHIKNLSPAVEKRDLRVFFGGLDIPNYNITFLKHDGNYEKKREAIVTFKLFSEYKASLSYHKESLFGQPVHIFPTSKKSILHIESSERKRSSERPHHLKEKRDGSSGQKTCVYVRNFPFDVTNVEVQKFFAGFNIDDSDIHLLYDDKGIGLGEALVRFRSEDQARKAENLNRRRFLGTEVLLRCIPKEQMQEFGINTSSMSGEKIRVHSHAHTRGDDFYAVGSQGSPMQGNLKHPSDYRGPDDFLCSPDRFRGPPPFPDFRGKGNPGGFPEGHFMSESNFSGGSDHITLIKLKNIPFRAAPNEVLDFFHGYKVIPESLSIHNNEFGLPSGEATLALVNYEEAKAAVNELNDRPFGHRKVRVTFV</sequence>
<accession>A0ACB8FEW8</accession>
<reference evidence="1" key="1">
    <citation type="submission" date="2021-08" db="EMBL/GenBank/DDBJ databases">
        <title>The first chromosome-level gecko genome reveals the dynamic sex chromosomes of Neotropical dwarf geckos (Sphaerodactylidae: Sphaerodactylus).</title>
        <authorList>
            <person name="Pinto B.J."/>
            <person name="Keating S.E."/>
            <person name="Gamble T."/>
        </authorList>
    </citation>
    <scope>NUCLEOTIDE SEQUENCE</scope>
    <source>
        <strain evidence="1">TG3544</strain>
    </source>
</reference>